<proteinExistence type="predicted"/>
<dbReference type="Proteomes" id="UP000324222">
    <property type="component" value="Unassembled WGS sequence"/>
</dbReference>
<name>A0A5B7FA32_PORTR</name>
<evidence type="ECO:0000313" key="2">
    <source>
        <dbReference type="Proteomes" id="UP000324222"/>
    </source>
</evidence>
<organism evidence="1 2">
    <name type="scientific">Portunus trituberculatus</name>
    <name type="common">Swimming crab</name>
    <name type="synonym">Neptunus trituberculatus</name>
    <dbReference type="NCBI Taxonomy" id="210409"/>
    <lineage>
        <taxon>Eukaryota</taxon>
        <taxon>Metazoa</taxon>
        <taxon>Ecdysozoa</taxon>
        <taxon>Arthropoda</taxon>
        <taxon>Crustacea</taxon>
        <taxon>Multicrustacea</taxon>
        <taxon>Malacostraca</taxon>
        <taxon>Eumalacostraca</taxon>
        <taxon>Eucarida</taxon>
        <taxon>Decapoda</taxon>
        <taxon>Pleocyemata</taxon>
        <taxon>Brachyura</taxon>
        <taxon>Eubrachyura</taxon>
        <taxon>Portunoidea</taxon>
        <taxon>Portunidae</taxon>
        <taxon>Portuninae</taxon>
        <taxon>Portunus</taxon>
    </lineage>
</organism>
<comment type="caution">
    <text evidence="1">The sequence shown here is derived from an EMBL/GenBank/DDBJ whole genome shotgun (WGS) entry which is preliminary data.</text>
</comment>
<protein>
    <submittedName>
        <fullName evidence="1">Uncharacterized protein</fullName>
    </submittedName>
</protein>
<reference evidence="1 2" key="1">
    <citation type="submission" date="2019-05" db="EMBL/GenBank/DDBJ databases">
        <title>Another draft genome of Portunus trituberculatus and its Hox gene families provides insights of decapod evolution.</title>
        <authorList>
            <person name="Jeong J.-H."/>
            <person name="Song I."/>
            <person name="Kim S."/>
            <person name="Choi T."/>
            <person name="Kim D."/>
            <person name="Ryu S."/>
            <person name="Kim W."/>
        </authorList>
    </citation>
    <scope>NUCLEOTIDE SEQUENCE [LARGE SCALE GENOMIC DNA]</scope>
    <source>
        <tissue evidence="1">Muscle</tissue>
    </source>
</reference>
<keyword evidence="2" id="KW-1185">Reference proteome</keyword>
<dbReference type="AlphaFoldDB" id="A0A5B7FA32"/>
<evidence type="ECO:0000313" key="1">
    <source>
        <dbReference type="EMBL" id="MPC41943.1"/>
    </source>
</evidence>
<accession>A0A5B7FA32</accession>
<sequence>MYSDRGYYSATPRDAAFSRSQRRFGDKLTLCLAIRLPSLFDWFSCPAQPVYLYSLLSTVTLQCLDCTSTSSRLLQASSGRYRLQVSLWPPATSQAFTATRYQV</sequence>
<dbReference type="EMBL" id="VSRR010005244">
    <property type="protein sequence ID" value="MPC41943.1"/>
    <property type="molecule type" value="Genomic_DNA"/>
</dbReference>
<gene>
    <name evidence="1" type="ORF">E2C01_035554</name>
</gene>